<evidence type="ECO:0000313" key="1">
    <source>
        <dbReference type="EMBL" id="BCL57624.1"/>
    </source>
</evidence>
<dbReference type="RefSeq" id="WP_200765295.1">
    <property type="nucleotide sequence ID" value="NZ_AP024085.1"/>
</dbReference>
<evidence type="ECO:0000313" key="2">
    <source>
        <dbReference type="Proteomes" id="UP000593842"/>
    </source>
</evidence>
<dbReference type="Proteomes" id="UP000593842">
    <property type="component" value="Chromosome"/>
</dbReference>
<name>A0A7I8E268_9FIRM</name>
<dbReference type="GeneID" id="70579775"/>
<sequence>MQEEYVILPRSFTNTKAYRDTYSLWTFTYLLFNCDNDGHLELNIRNLGLPISENKFKASLKKLYDEGLIYGDTQGNHREIYISDYQEKYVE</sequence>
<reference evidence="2" key="1">
    <citation type="submission" date="2020-09" db="EMBL/GenBank/DDBJ databases">
        <title>Complete genome sequencing of Faecalibacillus intestinalis strain 14EGH31.</title>
        <authorList>
            <person name="Sakamoto M."/>
            <person name="Murakami T."/>
            <person name="Mori H."/>
        </authorList>
    </citation>
    <scope>NUCLEOTIDE SEQUENCE [LARGE SCALE GENOMIC DNA]</scope>
    <source>
        <strain evidence="2">14EGH31</strain>
    </source>
</reference>
<proteinExistence type="predicted"/>
<dbReference type="AlphaFoldDB" id="A0A7I8E268"/>
<gene>
    <name evidence="1" type="ORF">Fi14EGH31_13360</name>
</gene>
<accession>A0A7I8E268</accession>
<protein>
    <submittedName>
        <fullName evidence="1">Uncharacterized protein</fullName>
    </submittedName>
</protein>
<organism evidence="1 2">
    <name type="scientific">Faecalibacillus intestinalis</name>
    <dbReference type="NCBI Taxonomy" id="1982626"/>
    <lineage>
        <taxon>Bacteria</taxon>
        <taxon>Bacillati</taxon>
        <taxon>Bacillota</taxon>
        <taxon>Erysipelotrichia</taxon>
        <taxon>Erysipelotrichales</taxon>
        <taxon>Coprobacillaceae</taxon>
        <taxon>Faecalibacillus</taxon>
    </lineage>
</organism>
<dbReference type="EMBL" id="AP024085">
    <property type="protein sequence ID" value="BCL57624.1"/>
    <property type="molecule type" value="Genomic_DNA"/>
</dbReference>
<dbReference type="KEGG" id="fit:Fi14EGH31_13360"/>